<keyword evidence="2" id="KW-1185">Reference proteome</keyword>
<accession>A0ABV8LG14</accession>
<gene>
    <name evidence="1" type="ORF">ACFOZ4_02315</name>
</gene>
<protein>
    <recommendedName>
        <fullName evidence="3">Ferric iron reductase FhuF-like transporter</fullName>
    </recommendedName>
</protein>
<organism evidence="1 2">
    <name type="scientific">Hamadaea flava</name>
    <dbReference type="NCBI Taxonomy" id="1742688"/>
    <lineage>
        <taxon>Bacteria</taxon>
        <taxon>Bacillati</taxon>
        <taxon>Actinomycetota</taxon>
        <taxon>Actinomycetes</taxon>
        <taxon>Micromonosporales</taxon>
        <taxon>Micromonosporaceae</taxon>
        <taxon>Hamadaea</taxon>
    </lineage>
</organism>
<sequence length="255" mass="27058">MTAGVLAPPRRTPVAWAPAANALAVMDAAKAIRLGVLPGPGWVRASKLTEPEGLDLLLQAAARRWNAAPHAAATLAWKSYSYWASLPTVLSWAAARRVPLLTADTTYAQFHDEAPFLTIGTAPAPFAVLPSDTLAGTPGTVVVADEDELLATLRTQLLERHLDPLLDAIRTEVRVGRRTLLGSVASGIAYGMIRASDALPGSTHESLLRLLTALELDDLVDVCASDSGMSVQRKTCCLAFTLDQPKICSGCCIRP</sequence>
<evidence type="ECO:0008006" key="3">
    <source>
        <dbReference type="Google" id="ProtNLM"/>
    </source>
</evidence>
<evidence type="ECO:0000313" key="1">
    <source>
        <dbReference type="EMBL" id="MFC4129441.1"/>
    </source>
</evidence>
<name>A0ABV8LG14_9ACTN</name>
<comment type="caution">
    <text evidence="1">The sequence shown here is derived from an EMBL/GenBank/DDBJ whole genome shotgun (WGS) entry which is preliminary data.</text>
</comment>
<dbReference type="EMBL" id="JBHSAY010000003">
    <property type="protein sequence ID" value="MFC4129441.1"/>
    <property type="molecule type" value="Genomic_DNA"/>
</dbReference>
<dbReference type="RefSeq" id="WP_253759395.1">
    <property type="nucleotide sequence ID" value="NZ_JAMZDZ010000001.1"/>
</dbReference>
<dbReference type="Proteomes" id="UP001595816">
    <property type="component" value="Unassembled WGS sequence"/>
</dbReference>
<proteinExistence type="predicted"/>
<reference evidence="2" key="1">
    <citation type="journal article" date="2019" name="Int. J. Syst. Evol. Microbiol.">
        <title>The Global Catalogue of Microorganisms (GCM) 10K type strain sequencing project: providing services to taxonomists for standard genome sequencing and annotation.</title>
        <authorList>
            <consortium name="The Broad Institute Genomics Platform"/>
            <consortium name="The Broad Institute Genome Sequencing Center for Infectious Disease"/>
            <person name="Wu L."/>
            <person name="Ma J."/>
        </authorList>
    </citation>
    <scope>NUCLEOTIDE SEQUENCE [LARGE SCALE GENOMIC DNA]</scope>
    <source>
        <strain evidence="2">CGMCC 4.7289</strain>
    </source>
</reference>
<evidence type="ECO:0000313" key="2">
    <source>
        <dbReference type="Proteomes" id="UP001595816"/>
    </source>
</evidence>